<evidence type="ECO:0000313" key="1">
    <source>
        <dbReference type="EMBL" id="PKR79555.1"/>
    </source>
</evidence>
<keyword evidence="2" id="KW-1185">Reference proteome</keyword>
<comment type="caution">
    <text evidence="1">The sequence shown here is derived from an EMBL/GenBank/DDBJ whole genome shotgun (WGS) entry which is preliminary data.</text>
</comment>
<proteinExistence type="predicted"/>
<gene>
    <name evidence="1" type="ORF">CW751_14490</name>
</gene>
<dbReference type="EMBL" id="PJNI01000024">
    <property type="protein sequence ID" value="PKR79555.1"/>
    <property type="molecule type" value="Genomic_DNA"/>
</dbReference>
<dbReference type="AlphaFoldDB" id="A0A2I0QYZ4"/>
<protein>
    <submittedName>
        <fullName evidence="1">Uncharacterized protein</fullName>
    </submittedName>
</protein>
<organism evidence="1 2">
    <name type="scientific">Brumimicrobium salinarum</name>
    <dbReference type="NCBI Taxonomy" id="2058658"/>
    <lineage>
        <taxon>Bacteria</taxon>
        <taxon>Pseudomonadati</taxon>
        <taxon>Bacteroidota</taxon>
        <taxon>Flavobacteriia</taxon>
        <taxon>Flavobacteriales</taxon>
        <taxon>Crocinitomicaceae</taxon>
        <taxon>Brumimicrobium</taxon>
    </lineage>
</organism>
<dbReference type="Proteomes" id="UP000236654">
    <property type="component" value="Unassembled WGS sequence"/>
</dbReference>
<dbReference type="RefSeq" id="WP_101335746.1">
    <property type="nucleotide sequence ID" value="NZ_PJNI01000024.1"/>
</dbReference>
<sequence length="346" mass="39793">MLALFIEKEALDNILFFEDEKYPFINSVLKRKIPIIVNTTDDLLQNDFDDEESPIYLAMQESEGFSKPIAYEAEFERIDKNPQLILNHPRNIYILDINTERAEKLTNELGVIVLSVHNLDDNLLKGGLSMSLMKGKRIENGWDAFYDQKWVKGNSLVISDSYLFQNNEGKFNRGVENILKLLDSYLPKSLKTDFHITIIADNDPPSKGNGKAVKWWERSFGALKAKISEMRDYNIQIEIFLGPTLHKRIFISNYIYSWVDKGFDVFKCSDANVVQDDNEIHIHHIFNNIEDFGESYFSMSETNLTDILKKCNAIADLVASEGKQSFSRMALGIKDPSKKSKNRLLN</sequence>
<reference evidence="1 2" key="1">
    <citation type="submission" date="2017-12" db="EMBL/GenBank/DDBJ databases">
        <title>The draft genome sequence of Brumimicrobium saltpan LHR20.</title>
        <authorList>
            <person name="Do Z.-J."/>
            <person name="Luo H.-R."/>
        </authorList>
    </citation>
    <scope>NUCLEOTIDE SEQUENCE [LARGE SCALE GENOMIC DNA]</scope>
    <source>
        <strain evidence="1 2">LHR20</strain>
    </source>
</reference>
<accession>A0A2I0QYZ4</accession>
<evidence type="ECO:0000313" key="2">
    <source>
        <dbReference type="Proteomes" id="UP000236654"/>
    </source>
</evidence>
<dbReference type="OrthoDB" id="1429235at2"/>
<name>A0A2I0QYZ4_9FLAO</name>